<dbReference type="EMBL" id="CP113088">
    <property type="protein sequence ID" value="WAC02979.1"/>
    <property type="molecule type" value="Genomic_DNA"/>
</dbReference>
<reference evidence="1" key="1">
    <citation type="submission" date="2022-11" db="EMBL/GenBank/DDBJ databases">
        <title>Lacinutrix neustonica HL-RS19T sp. nov., isolated from the surface microlayer sample of brackish Lake Shihwa.</title>
        <authorList>
            <person name="Choi J.Y."/>
            <person name="Hwang C.Y."/>
        </authorList>
    </citation>
    <scope>NUCLEOTIDE SEQUENCE</scope>
    <source>
        <strain evidence="1">HL-RS19</strain>
    </source>
</reference>
<protein>
    <submittedName>
        <fullName evidence="1">Uncharacterized protein</fullName>
    </submittedName>
</protein>
<evidence type="ECO:0000313" key="1">
    <source>
        <dbReference type="EMBL" id="WAC02979.1"/>
    </source>
</evidence>
<name>A0A9E8MY25_9FLAO</name>
<dbReference type="RefSeq" id="WP_267677576.1">
    <property type="nucleotide sequence ID" value="NZ_CP113088.1"/>
</dbReference>
<dbReference type="AlphaFoldDB" id="A0A9E8MY25"/>
<sequence>MESDFETGFGYNLIVTTRINQVEKPTISDFKNCDVLVASFGHWKNEPKVTWYLPKRFKKEFSELFENVGEIPIELNYTPNGSEIRASFSASWQNMIEPVNQQLEHEKTNGITKSFSINKLIKRKKWWQFG</sequence>
<dbReference type="KEGG" id="lnu:N7U66_04950"/>
<gene>
    <name evidence="1" type="ORF">N7U66_04950</name>
</gene>
<evidence type="ECO:0000313" key="2">
    <source>
        <dbReference type="Proteomes" id="UP001164705"/>
    </source>
</evidence>
<organism evidence="1 2">
    <name type="scientific">Lacinutrix neustonica</name>
    <dbReference type="NCBI Taxonomy" id="2980107"/>
    <lineage>
        <taxon>Bacteria</taxon>
        <taxon>Pseudomonadati</taxon>
        <taxon>Bacteroidota</taxon>
        <taxon>Flavobacteriia</taxon>
        <taxon>Flavobacteriales</taxon>
        <taxon>Flavobacteriaceae</taxon>
        <taxon>Lacinutrix</taxon>
    </lineage>
</organism>
<proteinExistence type="predicted"/>
<keyword evidence="2" id="KW-1185">Reference proteome</keyword>
<dbReference type="Proteomes" id="UP001164705">
    <property type="component" value="Chromosome"/>
</dbReference>
<accession>A0A9E8MY25</accession>